<feature type="domain" description="2Fe-2S ferredoxin-type" evidence="8">
    <location>
        <begin position="345"/>
        <end position="447"/>
    </location>
</feature>
<evidence type="ECO:0000256" key="2">
    <source>
        <dbReference type="ARBA" id="ARBA00022714"/>
    </source>
</evidence>
<evidence type="ECO:0000256" key="4">
    <source>
        <dbReference type="ARBA" id="ARBA00023004"/>
    </source>
</evidence>
<keyword evidence="7" id="KW-0472">Membrane</keyword>
<dbReference type="InterPro" id="IPR001041">
    <property type="entry name" value="2Fe-2S_ferredoxin-type"/>
</dbReference>
<organism evidence="9 10">
    <name type="scientific">Dermatophagoides farinae</name>
    <name type="common">American house dust mite</name>
    <dbReference type="NCBI Taxonomy" id="6954"/>
    <lineage>
        <taxon>Eukaryota</taxon>
        <taxon>Metazoa</taxon>
        <taxon>Ecdysozoa</taxon>
        <taxon>Arthropoda</taxon>
        <taxon>Chelicerata</taxon>
        <taxon>Arachnida</taxon>
        <taxon>Acari</taxon>
        <taxon>Acariformes</taxon>
        <taxon>Sarcoptiformes</taxon>
        <taxon>Astigmata</taxon>
        <taxon>Psoroptidia</taxon>
        <taxon>Analgoidea</taxon>
        <taxon>Pyroglyphidae</taxon>
        <taxon>Dermatophagoidinae</taxon>
        <taxon>Dermatophagoides</taxon>
    </lineage>
</organism>
<evidence type="ECO:0000259" key="8">
    <source>
        <dbReference type="PROSITE" id="PS51085"/>
    </source>
</evidence>
<dbReference type="Gene3D" id="3.10.20.30">
    <property type="match status" value="1"/>
</dbReference>
<keyword evidence="7" id="KW-1133">Transmembrane helix</keyword>
<evidence type="ECO:0000313" key="10">
    <source>
        <dbReference type="Proteomes" id="UP000790347"/>
    </source>
</evidence>
<dbReference type="GO" id="GO:0009055">
    <property type="term" value="F:electron transfer activity"/>
    <property type="evidence" value="ECO:0007669"/>
    <property type="project" value="TreeGrafter"/>
</dbReference>
<dbReference type="Pfam" id="PF00111">
    <property type="entry name" value="Fer2"/>
    <property type="match status" value="1"/>
</dbReference>
<evidence type="ECO:0000256" key="7">
    <source>
        <dbReference type="SAM" id="Phobius"/>
    </source>
</evidence>
<proteinExistence type="inferred from homology"/>
<keyword evidence="2" id="KW-0001">2Fe-2S</keyword>
<evidence type="ECO:0000313" key="9">
    <source>
        <dbReference type="EMBL" id="KAH9526850.1"/>
    </source>
</evidence>
<keyword evidence="5" id="KW-0411">Iron-sulfur</keyword>
<evidence type="ECO:0000256" key="1">
    <source>
        <dbReference type="ARBA" id="ARBA00010914"/>
    </source>
</evidence>
<dbReference type="InterPro" id="IPR001055">
    <property type="entry name" value="Adrenodoxin-like"/>
</dbReference>
<evidence type="ECO:0000256" key="3">
    <source>
        <dbReference type="ARBA" id="ARBA00022723"/>
    </source>
</evidence>
<dbReference type="Proteomes" id="UP000790347">
    <property type="component" value="Unassembled WGS sequence"/>
</dbReference>
<keyword evidence="10" id="KW-1185">Reference proteome</keyword>
<accession>A0A922I9H7</accession>
<comment type="cofactor">
    <cofactor evidence="6">
        <name>[2Fe-2S] cluster</name>
        <dbReference type="ChEBI" id="CHEBI:190135"/>
    </cofactor>
</comment>
<dbReference type="PRINTS" id="PR00355">
    <property type="entry name" value="ADRENODOXIN"/>
</dbReference>
<keyword evidence="7" id="KW-0812">Transmembrane</keyword>
<dbReference type="InterPro" id="IPR036010">
    <property type="entry name" value="2Fe-2S_ferredoxin-like_sf"/>
</dbReference>
<dbReference type="PROSITE" id="PS51085">
    <property type="entry name" value="2FE2S_FER_2"/>
    <property type="match status" value="1"/>
</dbReference>
<name>A0A922I9H7_DERFA</name>
<dbReference type="AlphaFoldDB" id="A0A922I9H7"/>
<dbReference type="InterPro" id="IPR012675">
    <property type="entry name" value="Beta-grasp_dom_sf"/>
</dbReference>
<reference evidence="9" key="2">
    <citation type="journal article" date="2022" name="Res Sq">
        <title>Comparative Genomics Reveals Insights into the Divergent Evolution of Astigmatic Mites and Household Pest Adaptations.</title>
        <authorList>
            <person name="Xiong Q."/>
            <person name="Wan A.T.-Y."/>
            <person name="Liu X.-Y."/>
            <person name="Fung C.S.-H."/>
            <person name="Xiao X."/>
            <person name="Malainual N."/>
            <person name="Hou J."/>
            <person name="Wang L."/>
            <person name="Wang M."/>
            <person name="Yang K."/>
            <person name="Cui Y."/>
            <person name="Leung E."/>
            <person name="Nong W."/>
            <person name="Shin S.-K."/>
            <person name="Au S."/>
            <person name="Jeong K.Y."/>
            <person name="Chew F.T."/>
            <person name="Hui J."/>
            <person name="Leung T.F."/>
            <person name="Tungtrongchitr A."/>
            <person name="Zhong N."/>
            <person name="Liu Z."/>
            <person name="Tsui S."/>
        </authorList>
    </citation>
    <scope>NUCLEOTIDE SEQUENCE</scope>
    <source>
        <strain evidence="9">Derf</strain>
        <tissue evidence="9">Whole organism</tissue>
    </source>
</reference>
<dbReference type="GO" id="GO:0140647">
    <property type="term" value="P:P450-containing electron transport chain"/>
    <property type="evidence" value="ECO:0007669"/>
    <property type="project" value="InterPro"/>
</dbReference>
<protein>
    <submittedName>
        <fullName evidence="9">2 iron, 2 sulfur cluster binding</fullName>
    </submittedName>
</protein>
<dbReference type="SUPFAM" id="SSF54292">
    <property type="entry name" value="2Fe-2S ferredoxin-like"/>
    <property type="match status" value="1"/>
</dbReference>
<dbReference type="GO" id="GO:0051537">
    <property type="term" value="F:2 iron, 2 sulfur cluster binding"/>
    <property type="evidence" value="ECO:0007669"/>
    <property type="project" value="UniProtKB-KW"/>
</dbReference>
<feature type="transmembrane region" description="Helical" evidence="7">
    <location>
        <begin position="20"/>
        <end position="42"/>
    </location>
</feature>
<reference evidence="9" key="1">
    <citation type="submission" date="2013-05" db="EMBL/GenBank/DDBJ databases">
        <authorList>
            <person name="Yim A.K.Y."/>
            <person name="Chan T.F."/>
            <person name="Ji K.M."/>
            <person name="Liu X.Y."/>
            <person name="Zhou J.W."/>
            <person name="Li R.Q."/>
            <person name="Yang K.Y."/>
            <person name="Li J."/>
            <person name="Li M."/>
            <person name="Law P.T.W."/>
            <person name="Wu Y.L."/>
            <person name="Cai Z.L."/>
            <person name="Qin H."/>
            <person name="Bao Y."/>
            <person name="Leung R.K.K."/>
            <person name="Ng P.K.S."/>
            <person name="Zou J."/>
            <person name="Zhong X.J."/>
            <person name="Ran P.X."/>
            <person name="Zhong N.S."/>
            <person name="Liu Z.G."/>
            <person name="Tsui S.K.W."/>
        </authorList>
    </citation>
    <scope>NUCLEOTIDE SEQUENCE</scope>
    <source>
        <strain evidence="9">Derf</strain>
        <tissue evidence="9">Whole organism</tissue>
    </source>
</reference>
<evidence type="ECO:0000256" key="6">
    <source>
        <dbReference type="ARBA" id="ARBA00034078"/>
    </source>
</evidence>
<evidence type="ECO:0000256" key="5">
    <source>
        <dbReference type="ARBA" id="ARBA00023014"/>
    </source>
</evidence>
<dbReference type="GO" id="GO:0046872">
    <property type="term" value="F:metal ion binding"/>
    <property type="evidence" value="ECO:0007669"/>
    <property type="project" value="UniProtKB-KW"/>
</dbReference>
<gene>
    <name evidence="9" type="primary">FDX1L</name>
    <name evidence="9" type="ORF">DERF_000908</name>
</gene>
<keyword evidence="3" id="KW-0479">Metal-binding</keyword>
<comment type="similarity">
    <text evidence="1">Belongs to the adrenodoxin/putidaredoxin family.</text>
</comment>
<feature type="transmembrane region" description="Helical" evidence="7">
    <location>
        <begin position="255"/>
        <end position="274"/>
    </location>
</feature>
<dbReference type="EMBL" id="ASGP02000001">
    <property type="protein sequence ID" value="KAH9526850.1"/>
    <property type="molecule type" value="Genomic_DNA"/>
</dbReference>
<dbReference type="GO" id="GO:0005739">
    <property type="term" value="C:mitochondrion"/>
    <property type="evidence" value="ECO:0007669"/>
    <property type="project" value="TreeGrafter"/>
</dbReference>
<keyword evidence="4" id="KW-0408">Iron</keyword>
<sequence>MYRFEILDTLMEFKLTLDTYFVSLIVIGLLLSIMSLILSILVNERCSTNLWNKVCLKQNNNDNKTLNSYRHIYVIHVVYFHRKSSIDFKKTKVMITFFVGTTEKISIQITPKFFRPNMYNETSKDYCVMKFLLFRNSEIKSVKNIAITHDDHKDGAEFYVSMISIQNTKQENGFICCIEQRIKSMPKEKCEQSPFPASPQSNMRLEGGFATPNCIRFLDLVPPMYLSFNLLFRECIDTNNDENNYVIGIYAAIRWFFVVFGSTGVIYGIFYQILAGKPIQMFCKLLSNSSFNARRFFQIINLNLNNKLISSPRNISFTSTLQTDDTSNNNNAAEDDNDDSVAEKIRVHYITNKGEKITVEGTAGDNVMYLAQKNSIDIEGACEASLACCTCHVYVRDDYFDKIPEASEEEEDLLDMAPFLKSNSRLSCQIILKKDLQDIQVTLPPATRNFYVDGKKPSHH</sequence>
<dbReference type="CDD" id="cd00207">
    <property type="entry name" value="fer2"/>
    <property type="match status" value="1"/>
</dbReference>
<dbReference type="PANTHER" id="PTHR23426:SF65">
    <property type="entry name" value="FERREDOXIN-2, MITOCHONDRIAL"/>
    <property type="match status" value="1"/>
</dbReference>
<comment type="caution">
    <text evidence="9">The sequence shown here is derived from an EMBL/GenBank/DDBJ whole genome shotgun (WGS) entry which is preliminary data.</text>
</comment>
<dbReference type="PANTHER" id="PTHR23426">
    <property type="entry name" value="FERREDOXIN/ADRENODOXIN"/>
    <property type="match status" value="1"/>
</dbReference>